<evidence type="ECO:0000313" key="9">
    <source>
        <dbReference type="Proteomes" id="UP000322791"/>
    </source>
</evidence>
<keyword evidence="5 7" id="KW-0472">Membrane</keyword>
<organism evidence="8 9">
    <name type="scientific">Hymenobacter lutimineralis</name>
    <dbReference type="NCBI Taxonomy" id="2606448"/>
    <lineage>
        <taxon>Bacteria</taxon>
        <taxon>Pseudomonadati</taxon>
        <taxon>Bacteroidota</taxon>
        <taxon>Cytophagia</taxon>
        <taxon>Cytophagales</taxon>
        <taxon>Hymenobacteraceae</taxon>
        <taxon>Hymenobacter</taxon>
    </lineage>
</organism>
<evidence type="ECO:0000313" key="8">
    <source>
        <dbReference type="EMBL" id="TYZ11995.1"/>
    </source>
</evidence>
<keyword evidence="9" id="KW-1185">Reference proteome</keyword>
<name>A0A5D6V9T5_9BACT</name>
<feature type="transmembrane region" description="Helical" evidence="7">
    <location>
        <begin position="6"/>
        <end position="27"/>
    </location>
</feature>
<evidence type="ECO:0000256" key="3">
    <source>
        <dbReference type="ARBA" id="ARBA00022519"/>
    </source>
</evidence>
<comment type="caution">
    <text evidence="8">The sequence shown here is derived from an EMBL/GenBank/DDBJ whole genome shotgun (WGS) entry which is preliminary data.</text>
</comment>
<keyword evidence="7" id="KW-1133">Transmembrane helix</keyword>
<reference evidence="8 9" key="1">
    <citation type="submission" date="2019-08" db="EMBL/GenBank/DDBJ databases">
        <authorList>
            <person name="Seo M.-J."/>
        </authorList>
    </citation>
    <scope>NUCLEOTIDE SEQUENCE [LARGE SCALE GENOMIC DNA]</scope>
    <source>
        <strain evidence="8 9">KIGAM108</strain>
    </source>
</reference>
<gene>
    <name evidence="8" type="ORF">FY528_05825</name>
</gene>
<evidence type="ECO:0000256" key="7">
    <source>
        <dbReference type="SAM" id="Phobius"/>
    </source>
</evidence>
<evidence type="ECO:0000256" key="4">
    <source>
        <dbReference type="ARBA" id="ARBA00022679"/>
    </source>
</evidence>
<dbReference type="GO" id="GO:0016746">
    <property type="term" value="F:acyltransferase activity"/>
    <property type="evidence" value="ECO:0007669"/>
    <property type="project" value="UniProtKB-KW"/>
</dbReference>
<accession>A0A5D6V9T5</accession>
<evidence type="ECO:0000256" key="1">
    <source>
        <dbReference type="ARBA" id="ARBA00004533"/>
    </source>
</evidence>
<evidence type="ECO:0000256" key="5">
    <source>
        <dbReference type="ARBA" id="ARBA00023136"/>
    </source>
</evidence>
<proteinExistence type="predicted"/>
<dbReference type="GO" id="GO:0009247">
    <property type="term" value="P:glycolipid biosynthetic process"/>
    <property type="evidence" value="ECO:0007669"/>
    <property type="project" value="UniProtKB-ARBA"/>
</dbReference>
<keyword evidence="2" id="KW-1003">Cell membrane</keyword>
<keyword evidence="7" id="KW-0812">Transmembrane</keyword>
<dbReference type="AlphaFoldDB" id="A0A5D6V9T5"/>
<dbReference type="EMBL" id="VTHL01000004">
    <property type="protein sequence ID" value="TYZ11995.1"/>
    <property type="molecule type" value="Genomic_DNA"/>
</dbReference>
<keyword evidence="4 8" id="KW-0808">Transferase</keyword>
<keyword evidence="3" id="KW-0997">Cell inner membrane</keyword>
<evidence type="ECO:0000256" key="2">
    <source>
        <dbReference type="ARBA" id="ARBA00022475"/>
    </source>
</evidence>
<evidence type="ECO:0000256" key="6">
    <source>
        <dbReference type="ARBA" id="ARBA00023315"/>
    </source>
</evidence>
<dbReference type="GO" id="GO:0005886">
    <property type="term" value="C:plasma membrane"/>
    <property type="evidence" value="ECO:0007669"/>
    <property type="project" value="UniProtKB-SubCell"/>
</dbReference>
<comment type="subcellular location">
    <subcellularLocation>
        <location evidence="1">Cell inner membrane</location>
    </subcellularLocation>
</comment>
<dbReference type="Proteomes" id="UP000322791">
    <property type="component" value="Unassembled WGS sequence"/>
</dbReference>
<sequence>MRGLAALPLFVLYGLAEVLYFLMAYVLRYRQRVVLKNLRNSFPEKSAAEHRQLARRFYRHFAQLMVEILWLRQATPAQLKRRVEYPNKHVLIDHVEAGRSVLALGSHAGNWEWILTSGQLQLDVPAVGVYQPLNNGFFDEFMYKLRTRTGAELVTMRETIRYMAATRNRQKVLSMLSDQSPSNPTNRYWTHLLHQDTAFYTGADRLASHFQLPVVYVSIQRVRRGYYRIVLEELFDGQSALDPNQHQITEAFARALERDIQAAPADYLWSHRRWKHKREATERVH</sequence>
<dbReference type="InterPro" id="IPR004960">
    <property type="entry name" value="LipA_acyltrans"/>
</dbReference>
<dbReference type="CDD" id="cd07984">
    <property type="entry name" value="LPLAT_LABLAT-like"/>
    <property type="match status" value="1"/>
</dbReference>
<dbReference type="PANTHER" id="PTHR30606:SF10">
    <property type="entry name" value="PHOSPHATIDYLINOSITOL MANNOSIDE ACYLTRANSFERASE"/>
    <property type="match status" value="1"/>
</dbReference>
<dbReference type="PANTHER" id="PTHR30606">
    <property type="entry name" value="LIPID A BIOSYNTHESIS LAUROYL ACYLTRANSFERASE"/>
    <property type="match status" value="1"/>
</dbReference>
<dbReference type="Pfam" id="PF03279">
    <property type="entry name" value="Lip_A_acyltrans"/>
    <property type="match status" value="1"/>
</dbReference>
<keyword evidence="6 8" id="KW-0012">Acyltransferase</keyword>
<protein>
    <submittedName>
        <fullName evidence="8">Lauroyl acyltransferase</fullName>
    </submittedName>
</protein>